<feature type="compositionally biased region" description="Polar residues" evidence="1">
    <location>
        <begin position="1"/>
        <end position="18"/>
    </location>
</feature>
<dbReference type="VEuPathDB" id="AmoebaDB:EHI8A_011390"/>
<dbReference type="AlphaFoldDB" id="A0A5K1U5R1"/>
<gene>
    <name evidence="2" type="ORF">CL6EHI_012110</name>
</gene>
<evidence type="ECO:0000313" key="3">
    <source>
        <dbReference type="Proteomes" id="UP000078387"/>
    </source>
</evidence>
<dbReference type="EMBL" id="BDEQ01000001">
    <property type="protein sequence ID" value="GAT91898.1"/>
    <property type="molecule type" value="Genomic_DNA"/>
</dbReference>
<name>A0A5K1U5R1_ENTHI</name>
<dbReference type="VEuPathDB" id="AmoebaDB:EHI5A_020660"/>
<dbReference type="VEuPathDB" id="AmoebaDB:KM1_030400"/>
<feature type="compositionally biased region" description="Basic and acidic residues" evidence="1">
    <location>
        <begin position="19"/>
        <end position="36"/>
    </location>
</feature>
<protein>
    <submittedName>
        <fullName evidence="2">Uncharacterized protein</fullName>
    </submittedName>
</protein>
<accession>A0A5K1U5R1</accession>
<proteinExistence type="predicted"/>
<feature type="region of interest" description="Disordered" evidence="1">
    <location>
        <begin position="1"/>
        <end position="36"/>
    </location>
</feature>
<sequence length="100" mass="11725">MSVSETESELQSHSTTPDELNKEIDEENEHQSFLDKNEIELPLFNDELKEEITDYFHPKCIQCDNIYSGDNIYFKQTTTVSEIPSFKPSLRYNKSRGSYH</sequence>
<reference evidence="2 3" key="1">
    <citation type="submission" date="2016-05" db="EMBL/GenBank/DDBJ databases">
        <title>First whole genome sequencing of Entamoeba histolytica HM1:IMSS-clone-6.</title>
        <authorList>
            <person name="Mukherjee Avik.K."/>
            <person name="Izumyama S."/>
            <person name="Nakada-Tsukui K."/>
            <person name="Nozaki T."/>
        </authorList>
    </citation>
    <scope>NUCLEOTIDE SEQUENCE [LARGE SCALE GENOMIC DNA]</scope>
    <source>
        <strain evidence="2 3">HM1:IMSS clone 6</strain>
    </source>
</reference>
<dbReference type="OMA" id="PKCIQCE"/>
<comment type="caution">
    <text evidence="2">The sequence shown here is derived from an EMBL/GenBank/DDBJ whole genome shotgun (WGS) entry which is preliminary data.</text>
</comment>
<evidence type="ECO:0000313" key="2">
    <source>
        <dbReference type="EMBL" id="GAT91898.1"/>
    </source>
</evidence>
<dbReference type="VEuPathDB" id="AmoebaDB:EHI_012110"/>
<dbReference type="Proteomes" id="UP000078387">
    <property type="component" value="Unassembled WGS sequence"/>
</dbReference>
<evidence type="ECO:0000256" key="1">
    <source>
        <dbReference type="SAM" id="MobiDB-lite"/>
    </source>
</evidence>
<dbReference type="VEuPathDB" id="AmoebaDB:EHI7A_037400"/>
<organism evidence="2 3">
    <name type="scientific">Entamoeba histolytica</name>
    <dbReference type="NCBI Taxonomy" id="5759"/>
    <lineage>
        <taxon>Eukaryota</taxon>
        <taxon>Amoebozoa</taxon>
        <taxon>Evosea</taxon>
        <taxon>Archamoebae</taxon>
        <taxon>Mastigamoebida</taxon>
        <taxon>Entamoebidae</taxon>
        <taxon>Entamoeba</taxon>
    </lineage>
</organism>